<evidence type="ECO:0000313" key="2">
    <source>
        <dbReference type="Proteomes" id="UP000039865"/>
    </source>
</evidence>
<organism evidence="1 2">
    <name type="scientific">Stylonychia lemnae</name>
    <name type="common">Ciliate</name>
    <dbReference type="NCBI Taxonomy" id="5949"/>
    <lineage>
        <taxon>Eukaryota</taxon>
        <taxon>Sar</taxon>
        <taxon>Alveolata</taxon>
        <taxon>Ciliophora</taxon>
        <taxon>Intramacronucleata</taxon>
        <taxon>Spirotrichea</taxon>
        <taxon>Stichotrichia</taxon>
        <taxon>Sporadotrichida</taxon>
        <taxon>Oxytrichidae</taxon>
        <taxon>Stylonychinae</taxon>
        <taxon>Stylonychia</taxon>
    </lineage>
</organism>
<reference evidence="1 2" key="1">
    <citation type="submission" date="2014-06" db="EMBL/GenBank/DDBJ databases">
        <authorList>
            <person name="Swart Estienne"/>
        </authorList>
    </citation>
    <scope>NUCLEOTIDE SEQUENCE [LARGE SCALE GENOMIC DNA]</scope>
    <source>
        <strain evidence="1 2">130c</strain>
    </source>
</reference>
<evidence type="ECO:0000313" key="1">
    <source>
        <dbReference type="EMBL" id="CDW84098.1"/>
    </source>
</evidence>
<accession>A0A078AT95</accession>
<dbReference type="EMBL" id="CCKQ01012478">
    <property type="protein sequence ID" value="CDW84098.1"/>
    <property type="molecule type" value="Genomic_DNA"/>
</dbReference>
<dbReference type="AlphaFoldDB" id="A0A078AT95"/>
<protein>
    <recommendedName>
        <fullName evidence="3">Dickkopf N-terminal cysteine-rich domain-containing protein</fullName>
    </recommendedName>
</protein>
<evidence type="ECO:0008006" key="3">
    <source>
        <dbReference type="Google" id="ProtNLM"/>
    </source>
</evidence>
<sequence>MILASKMTSNQPALMVCRIGHDGECSQSADCTPYQYCNMGKCTNFKKIGDSCFHRNECGRSATCFYYDANSITGVCTQYMQIETGAAINVTQKIDSYAVVNEDSHLLCKTQYANSIGICSEGTKSTNKGQTCEVDEDCPSSDGVTYAKCKCGWNTDKTKYCDLLPGDDEWVDVRTKFNEYFQATRENCNTDARWQQCSEKSLFNSWMCAKLKAENYVLMIDANTLDCMANLFQYLPTFSEIYSYCSNAFLIKTGLMIASLASLLMFNF</sequence>
<proteinExistence type="predicted"/>
<gene>
    <name evidence="1" type="primary">Contig2949.g3151</name>
    <name evidence="1" type="ORF">STYLEM_13155</name>
</gene>
<dbReference type="Proteomes" id="UP000039865">
    <property type="component" value="Unassembled WGS sequence"/>
</dbReference>
<dbReference type="InParanoid" id="A0A078AT95"/>
<dbReference type="OrthoDB" id="320173at2759"/>
<name>A0A078AT95_STYLE</name>
<keyword evidence="2" id="KW-1185">Reference proteome</keyword>